<evidence type="ECO:0000256" key="3">
    <source>
        <dbReference type="ARBA" id="ARBA00023098"/>
    </source>
</evidence>
<accession>A0A841GQN8</accession>
<dbReference type="Proteomes" id="UP000582837">
    <property type="component" value="Unassembled WGS sequence"/>
</dbReference>
<dbReference type="GO" id="GO:0016042">
    <property type="term" value="P:lipid catabolic process"/>
    <property type="evidence" value="ECO:0007669"/>
    <property type="project" value="UniProtKB-UniRule"/>
</dbReference>
<sequence>MTDGQPRYPDGFRSQAGREFAPAGATTDRGELALVLTGGGARGAYQVGMLRYLARAYPDLNIPILSGVSAGAINTALLAQHHGTFLQAVTELAGLWSELMPERIFRVDVRSLAANLGRWGIRLTSGGFGESHARGLVDTEPLRGFLEEALAPVNGELTGIDYNLHRGTLKATSISTTDYNTGQSVVWVQGRDIETWERPGRTSRSCRLTVDHIMASAALPLFFPAVQIGPHWYGDGGIKLTAPLSPALHLGARRILAVSTRYDRTRDEANSVDVRGYPPPAQVIGQLMDAIFLEMVDQDVARMERINRIVQKVPPEHRDGMRPVELMVMRPSRDLAKLAADYEPRLPRAFRLMTRGLGTRQTSSPDVLSMIMFQDDYAKRLMALGEEDAERRGEELDHFLRDDQGS</sequence>
<dbReference type="PANTHER" id="PTHR14226">
    <property type="entry name" value="NEUROPATHY TARGET ESTERASE/SWISS CHEESE D.MELANOGASTER"/>
    <property type="match status" value="1"/>
</dbReference>
<feature type="short sequence motif" description="DGA/G" evidence="4">
    <location>
        <begin position="235"/>
        <end position="237"/>
    </location>
</feature>
<dbReference type="GO" id="GO:0016787">
    <property type="term" value="F:hydrolase activity"/>
    <property type="evidence" value="ECO:0007669"/>
    <property type="project" value="UniProtKB-UniRule"/>
</dbReference>
<keyword evidence="1 4" id="KW-0378">Hydrolase</keyword>
<evidence type="ECO:0000256" key="1">
    <source>
        <dbReference type="ARBA" id="ARBA00022801"/>
    </source>
</evidence>
<dbReference type="InterPro" id="IPR002641">
    <property type="entry name" value="PNPLA_dom"/>
</dbReference>
<name>A0A841GQN8_9BACT</name>
<feature type="active site" description="Nucleophile" evidence="4">
    <location>
        <position position="69"/>
    </location>
</feature>
<evidence type="ECO:0000256" key="4">
    <source>
        <dbReference type="PROSITE-ProRule" id="PRU01161"/>
    </source>
</evidence>
<feature type="region of interest" description="Disordered" evidence="5">
    <location>
        <begin position="1"/>
        <end position="24"/>
    </location>
</feature>
<feature type="short sequence motif" description="GXSXG" evidence="4">
    <location>
        <begin position="67"/>
        <end position="71"/>
    </location>
</feature>
<dbReference type="PROSITE" id="PS51635">
    <property type="entry name" value="PNPLA"/>
    <property type="match status" value="1"/>
</dbReference>
<evidence type="ECO:0000313" key="8">
    <source>
        <dbReference type="Proteomes" id="UP000582837"/>
    </source>
</evidence>
<dbReference type="RefSeq" id="WP_205761085.1">
    <property type="nucleotide sequence ID" value="NZ_JABDTL010000001.1"/>
</dbReference>
<dbReference type="AlphaFoldDB" id="A0A841GQN8"/>
<feature type="short sequence motif" description="GXGXXG" evidence="4">
    <location>
        <begin position="38"/>
        <end position="43"/>
    </location>
</feature>
<organism evidence="7 8">
    <name type="scientific">Longimicrobium terrae</name>
    <dbReference type="NCBI Taxonomy" id="1639882"/>
    <lineage>
        <taxon>Bacteria</taxon>
        <taxon>Pseudomonadati</taxon>
        <taxon>Gemmatimonadota</taxon>
        <taxon>Longimicrobiia</taxon>
        <taxon>Longimicrobiales</taxon>
        <taxon>Longimicrobiaceae</taxon>
        <taxon>Longimicrobium</taxon>
    </lineage>
</organism>
<dbReference type="EMBL" id="JACHIA010000001">
    <property type="protein sequence ID" value="MBB6068509.1"/>
    <property type="molecule type" value="Genomic_DNA"/>
</dbReference>
<keyword evidence="2 4" id="KW-0442">Lipid degradation</keyword>
<dbReference type="InterPro" id="IPR050301">
    <property type="entry name" value="NTE"/>
</dbReference>
<dbReference type="Gene3D" id="3.40.1090.10">
    <property type="entry name" value="Cytosolic phospholipase A2 catalytic domain"/>
    <property type="match status" value="1"/>
</dbReference>
<evidence type="ECO:0000256" key="5">
    <source>
        <dbReference type="SAM" id="MobiDB-lite"/>
    </source>
</evidence>
<evidence type="ECO:0000256" key="2">
    <source>
        <dbReference type="ARBA" id="ARBA00022963"/>
    </source>
</evidence>
<proteinExistence type="predicted"/>
<dbReference type="PANTHER" id="PTHR14226:SF57">
    <property type="entry name" value="BLR7027 PROTEIN"/>
    <property type="match status" value="1"/>
</dbReference>
<gene>
    <name evidence="7" type="ORF">HNQ61_000120</name>
</gene>
<dbReference type="InterPro" id="IPR016035">
    <property type="entry name" value="Acyl_Trfase/lysoPLipase"/>
</dbReference>
<keyword evidence="8" id="KW-1185">Reference proteome</keyword>
<reference evidence="7 8" key="1">
    <citation type="submission" date="2020-08" db="EMBL/GenBank/DDBJ databases">
        <title>Genomic Encyclopedia of Type Strains, Phase IV (KMG-IV): sequencing the most valuable type-strain genomes for metagenomic binning, comparative biology and taxonomic classification.</title>
        <authorList>
            <person name="Goeker M."/>
        </authorList>
    </citation>
    <scope>NUCLEOTIDE SEQUENCE [LARGE SCALE GENOMIC DNA]</scope>
    <source>
        <strain evidence="7 8">DSM 29007</strain>
    </source>
</reference>
<feature type="domain" description="PNPLA" evidence="6">
    <location>
        <begin position="34"/>
        <end position="248"/>
    </location>
</feature>
<feature type="active site" description="Proton acceptor" evidence="4">
    <location>
        <position position="235"/>
    </location>
</feature>
<dbReference type="Pfam" id="PF01734">
    <property type="entry name" value="Patatin"/>
    <property type="match status" value="1"/>
</dbReference>
<keyword evidence="3 4" id="KW-0443">Lipid metabolism</keyword>
<evidence type="ECO:0000259" key="6">
    <source>
        <dbReference type="PROSITE" id="PS51635"/>
    </source>
</evidence>
<comment type="caution">
    <text evidence="7">The sequence shown here is derived from an EMBL/GenBank/DDBJ whole genome shotgun (WGS) entry which is preliminary data.</text>
</comment>
<dbReference type="SUPFAM" id="SSF52151">
    <property type="entry name" value="FabD/lysophospholipase-like"/>
    <property type="match status" value="1"/>
</dbReference>
<protein>
    <submittedName>
        <fullName evidence="7">NTE family protein</fullName>
    </submittedName>
</protein>
<evidence type="ECO:0000313" key="7">
    <source>
        <dbReference type="EMBL" id="MBB6068509.1"/>
    </source>
</evidence>